<accession>A0A9P0ASS9</accession>
<evidence type="ECO:0000313" key="3">
    <source>
        <dbReference type="Proteomes" id="UP001154078"/>
    </source>
</evidence>
<gene>
    <name evidence="2" type="ORF">MELIAE_LOCUS1133</name>
</gene>
<evidence type="ECO:0000313" key="2">
    <source>
        <dbReference type="EMBL" id="CAH0547082.1"/>
    </source>
</evidence>
<dbReference type="AlphaFoldDB" id="A0A9P0ASS9"/>
<proteinExistence type="predicted"/>
<keyword evidence="3" id="KW-1185">Reference proteome</keyword>
<dbReference type="EMBL" id="OV121132">
    <property type="protein sequence ID" value="CAH0547082.1"/>
    <property type="molecule type" value="Genomic_DNA"/>
</dbReference>
<dbReference type="OrthoDB" id="6775237at2759"/>
<reference evidence="2" key="1">
    <citation type="submission" date="2021-12" db="EMBL/GenBank/DDBJ databases">
        <authorList>
            <person name="King R."/>
        </authorList>
    </citation>
    <scope>NUCLEOTIDE SEQUENCE</scope>
</reference>
<evidence type="ECO:0000256" key="1">
    <source>
        <dbReference type="SAM" id="MobiDB-lite"/>
    </source>
</evidence>
<name>A0A9P0ASS9_BRAAE</name>
<sequence>MLSWDLVFWANKECVDYIPSIWAVDNENYKWPQGVSQDVRQALIDACDPLKSIKYRIHKGRPKIMNIRDLKKAKLCERALYSSCVETTDGEIPVSQHSDNTDSDNEDMQSVITFTPPKTSSSINPNKSNKTLNAISFNNHSSDDDLPSIKEIAHSSRSKNKLHVTAGLYYTYNYN</sequence>
<organism evidence="2 3">
    <name type="scientific">Brassicogethes aeneus</name>
    <name type="common">Rape pollen beetle</name>
    <name type="synonym">Meligethes aeneus</name>
    <dbReference type="NCBI Taxonomy" id="1431903"/>
    <lineage>
        <taxon>Eukaryota</taxon>
        <taxon>Metazoa</taxon>
        <taxon>Ecdysozoa</taxon>
        <taxon>Arthropoda</taxon>
        <taxon>Hexapoda</taxon>
        <taxon>Insecta</taxon>
        <taxon>Pterygota</taxon>
        <taxon>Neoptera</taxon>
        <taxon>Endopterygota</taxon>
        <taxon>Coleoptera</taxon>
        <taxon>Polyphaga</taxon>
        <taxon>Cucujiformia</taxon>
        <taxon>Nitidulidae</taxon>
        <taxon>Meligethinae</taxon>
        <taxon>Brassicogethes</taxon>
    </lineage>
</organism>
<feature type="region of interest" description="Disordered" evidence="1">
    <location>
        <begin position="114"/>
        <end position="140"/>
    </location>
</feature>
<protein>
    <submittedName>
        <fullName evidence="2">Uncharacterized protein</fullName>
    </submittedName>
</protein>
<dbReference type="Proteomes" id="UP001154078">
    <property type="component" value="Chromosome 1"/>
</dbReference>